<dbReference type="EMBL" id="LYMM01000070">
    <property type="protein sequence ID" value="PNU02666.1"/>
    <property type="molecule type" value="Genomic_DNA"/>
</dbReference>
<dbReference type="RefSeq" id="WP_103098501.1">
    <property type="nucleotide sequence ID" value="NZ_LYMM01000070.1"/>
</dbReference>
<sequence>MKAGAYGWQTSLADLSLILFMLAAAALHDRPEAPQASGHRASPQSEPLAVYHPAPDAPRLDEWLGQQAVDPRQQLTITVNYGPEPGARAAAMQEAARLLAEAGLAGRAARIVVEPGIGPARAALAYDTPNGTGLAP</sequence>
<evidence type="ECO:0000313" key="2">
    <source>
        <dbReference type="EMBL" id="PNU02666.1"/>
    </source>
</evidence>
<feature type="region of interest" description="Disordered" evidence="1">
    <location>
        <begin position="32"/>
        <end position="56"/>
    </location>
</feature>
<comment type="caution">
    <text evidence="2">The sequence shown here is derived from an EMBL/GenBank/DDBJ whole genome shotgun (WGS) entry which is preliminary data.</text>
</comment>
<organism evidence="2 3">
    <name type="scientific">Novosphingobium guangzhouense</name>
    <dbReference type="NCBI Taxonomy" id="1850347"/>
    <lineage>
        <taxon>Bacteria</taxon>
        <taxon>Pseudomonadati</taxon>
        <taxon>Pseudomonadota</taxon>
        <taxon>Alphaproteobacteria</taxon>
        <taxon>Sphingomonadales</taxon>
        <taxon>Sphingomonadaceae</taxon>
        <taxon>Novosphingobium</taxon>
    </lineage>
</organism>
<proteinExistence type="predicted"/>
<accession>A0A2K2FV59</accession>
<dbReference type="Proteomes" id="UP000236327">
    <property type="component" value="Unassembled WGS sequence"/>
</dbReference>
<evidence type="ECO:0000313" key="3">
    <source>
        <dbReference type="Proteomes" id="UP000236327"/>
    </source>
</evidence>
<gene>
    <name evidence="2" type="ORF">A8V01_26045</name>
</gene>
<dbReference type="AlphaFoldDB" id="A0A2K2FV59"/>
<reference evidence="2 3" key="1">
    <citation type="submission" date="2016-05" db="EMBL/GenBank/DDBJ databases">
        <title>Complete genome sequence of Novosphingobium guangzhouense SA925(T).</title>
        <authorList>
            <person name="Sha S."/>
        </authorList>
    </citation>
    <scope>NUCLEOTIDE SEQUENCE [LARGE SCALE GENOMIC DNA]</scope>
    <source>
        <strain evidence="2 3">SA925</strain>
    </source>
</reference>
<keyword evidence="3" id="KW-1185">Reference proteome</keyword>
<protein>
    <submittedName>
        <fullName evidence="2">Uncharacterized protein</fullName>
    </submittedName>
</protein>
<evidence type="ECO:0000256" key="1">
    <source>
        <dbReference type="SAM" id="MobiDB-lite"/>
    </source>
</evidence>
<name>A0A2K2FV59_9SPHN</name>
<dbReference type="OrthoDB" id="7411269at2"/>